<evidence type="ECO:0000256" key="5">
    <source>
        <dbReference type="SAM" id="Phobius"/>
    </source>
</evidence>
<dbReference type="AlphaFoldDB" id="A0A381VJA7"/>
<comment type="subcellular location">
    <subcellularLocation>
        <location evidence="1">Membrane</location>
    </subcellularLocation>
</comment>
<proteinExistence type="predicted"/>
<evidence type="ECO:0000256" key="2">
    <source>
        <dbReference type="ARBA" id="ARBA00022692"/>
    </source>
</evidence>
<evidence type="ECO:0000256" key="1">
    <source>
        <dbReference type="ARBA" id="ARBA00004370"/>
    </source>
</evidence>
<evidence type="ECO:0000256" key="3">
    <source>
        <dbReference type="ARBA" id="ARBA00022989"/>
    </source>
</evidence>
<reference evidence="7" key="1">
    <citation type="submission" date="2018-05" db="EMBL/GenBank/DDBJ databases">
        <authorList>
            <person name="Lanie J.A."/>
            <person name="Ng W.-L."/>
            <person name="Kazmierczak K.M."/>
            <person name="Andrzejewski T.M."/>
            <person name="Davidsen T.M."/>
            <person name="Wayne K.J."/>
            <person name="Tettelin H."/>
            <person name="Glass J.I."/>
            <person name="Rusch D."/>
            <person name="Podicherti R."/>
            <person name="Tsui H.-C.T."/>
            <person name="Winkler M.E."/>
        </authorList>
    </citation>
    <scope>NUCLEOTIDE SEQUENCE</scope>
</reference>
<evidence type="ECO:0000259" key="6">
    <source>
        <dbReference type="Pfam" id="PF13664"/>
    </source>
</evidence>
<feature type="transmembrane region" description="Helical" evidence="5">
    <location>
        <begin position="6"/>
        <end position="32"/>
    </location>
</feature>
<keyword evidence="4 5" id="KW-0472">Membrane</keyword>
<gene>
    <name evidence="7" type="ORF">METZ01_LOCUS92965</name>
</gene>
<accession>A0A381VJA7</accession>
<sequence>MVSTIFNFIYLLSLVSWVGSIIFFSFFVAPAVFKTLDREKAGEMVGVIFPRYYKLGYICGIFILLSFLFSGAEEIGLKWCAWGIMVFGSGIAGLVINPKAKRIKEQLKSLPEDQKPIVEAKFKFLHSLSVKLNAVVLFSGLWLLGLTAINFHL</sequence>
<dbReference type="InterPro" id="IPR025423">
    <property type="entry name" value="TMEM205-like"/>
</dbReference>
<evidence type="ECO:0000256" key="4">
    <source>
        <dbReference type="ARBA" id="ARBA00023136"/>
    </source>
</evidence>
<keyword evidence="3 5" id="KW-1133">Transmembrane helix</keyword>
<name>A0A381VJA7_9ZZZZ</name>
<feature type="transmembrane region" description="Helical" evidence="5">
    <location>
        <begin position="52"/>
        <end position="70"/>
    </location>
</feature>
<organism evidence="7">
    <name type="scientific">marine metagenome</name>
    <dbReference type="NCBI Taxonomy" id="408172"/>
    <lineage>
        <taxon>unclassified sequences</taxon>
        <taxon>metagenomes</taxon>
        <taxon>ecological metagenomes</taxon>
    </lineage>
</organism>
<feature type="transmembrane region" description="Helical" evidence="5">
    <location>
        <begin position="76"/>
        <end position="96"/>
    </location>
</feature>
<feature type="domain" description="TMEM205-like" evidence="6">
    <location>
        <begin position="12"/>
        <end position="107"/>
    </location>
</feature>
<feature type="transmembrane region" description="Helical" evidence="5">
    <location>
        <begin position="132"/>
        <end position="151"/>
    </location>
</feature>
<keyword evidence="2 5" id="KW-0812">Transmembrane</keyword>
<evidence type="ECO:0000313" key="7">
    <source>
        <dbReference type="EMBL" id="SVA40111.1"/>
    </source>
</evidence>
<dbReference type="EMBL" id="UINC01008925">
    <property type="protein sequence ID" value="SVA40111.1"/>
    <property type="molecule type" value="Genomic_DNA"/>
</dbReference>
<dbReference type="Pfam" id="PF13664">
    <property type="entry name" value="DUF4149"/>
    <property type="match status" value="1"/>
</dbReference>
<protein>
    <recommendedName>
        <fullName evidence="6">TMEM205-like domain-containing protein</fullName>
    </recommendedName>
</protein>
<dbReference type="GO" id="GO:0016020">
    <property type="term" value="C:membrane"/>
    <property type="evidence" value="ECO:0007669"/>
    <property type="project" value="UniProtKB-SubCell"/>
</dbReference>